<dbReference type="KEGG" id="vg:77925331"/>
<reference evidence="1" key="1">
    <citation type="submission" date="2019-12" db="EMBL/GenBank/DDBJ databases">
        <title>Isolation and complete genomic sequence of bacteriophage NF: A novel Vibrio alginolyticus phage isolated from the coastal water of Qingdao, China.</title>
        <authorList>
            <person name="Zhang X."/>
        </authorList>
    </citation>
    <scope>NUCLEOTIDE SEQUENCE [LARGE SCALE GENOMIC DNA]</scope>
</reference>
<evidence type="ECO:0000313" key="2">
    <source>
        <dbReference type="Proteomes" id="UP000435913"/>
    </source>
</evidence>
<protein>
    <submittedName>
        <fullName evidence="1">Uncharacterized protein</fullName>
    </submittedName>
</protein>
<dbReference type="Proteomes" id="UP000435913">
    <property type="component" value="Segment"/>
</dbReference>
<name>A0A6B9J0K3_9CAUD</name>
<proteinExistence type="predicted"/>
<dbReference type="EMBL" id="MN812722">
    <property type="protein sequence ID" value="QGZ13253.1"/>
    <property type="molecule type" value="Genomic_DNA"/>
</dbReference>
<dbReference type="GeneID" id="77925331"/>
<dbReference type="RefSeq" id="YP_010649771.1">
    <property type="nucleotide sequence ID" value="NC_070773.1"/>
</dbReference>
<keyword evidence="2" id="KW-1185">Reference proteome</keyword>
<sequence>MEPEVKINVSVGESIRGDLKKIAAKKGMKFHAYIAKELEKIRNREIKK</sequence>
<evidence type="ECO:0000313" key="1">
    <source>
        <dbReference type="EMBL" id="QGZ13253.1"/>
    </source>
</evidence>
<organism evidence="1 2">
    <name type="scientific">Vibrio phage NF</name>
    <dbReference type="NCBI Taxonomy" id="2686202"/>
    <lineage>
        <taxon>Viruses</taxon>
        <taxon>Duplodnaviria</taxon>
        <taxon>Heunggongvirae</taxon>
        <taxon>Uroviricota</taxon>
        <taxon>Caudoviricetes</taxon>
        <taxon>Enfavirus</taxon>
        <taxon>Enfavirus NF</taxon>
    </lineage>
</organism>
<accession>A0A6B9J0K3</accession>